<dbReference type="GO" id="GO:0005739">
    <property type="term" value="C:mitochondrion"/>
    <property type="evidence" value="ECO:0007669"/>
    <property type="project" value="TreeGrafter"/>
</dbReference>
<organism evidence="5 6">
    <name type="scientific">Capsella rubella</name>
    <dbReference type="NCBI Taxonomy" id="81985"/>
    <lineage>
        <taxon>Eukaryota</taxon>
        <taxon>Viridiplantae</taxon>
        <taxon>Streptophyta</taxon>
        <taxon>Embryophyta</taxon>
        <taxon>Tracheophyta</taxon>
        <taxon>Spermatophyta</taxon>
        <taxon>Magnoliopsida</taxon>
        <taxon>eudicotyledons</taxon>
        <taxon>Gunneridae</taxon>
        <taxon>Pentapetalae</taxon>
        <taxon>rosids</taxon>
        <taxon>malvids</taxon>
        <taxon>Brassicales</taxon>
        <taxon>Brassicaceae</taxon>
        <taxon>Camelineae</taxon>
        <taxon>Capsella</taxon>
    </lineage>
</organism>
<evidence type="ECO:0000313" key="5">
    <source>
        <dbReference type="EMBL" id="EOA25029.1"/>
    </source>
</evidence>
<dbReference type="CDD" id="cd00387">
    <property type="entry name" value="Ribosomal_L7_L12"/>
    <property type="match status" value="1"/>
</dbReference>
<gene>
    <name evidence="5" type="ORF">CARUB_v10018335mg</name>
</gene>
<reference evidence="6" key="1">
    <citation type="journal article" date="2013" name="Nat. Genet.">
        <title>The Capsella rubella genome and the genomic consequences of rapid mating system evolution.</title>
        <authorList>
            <person name="Slotte T."/>
            <person name="Hazzouri K.M."/>
            <person name="Agren J.A."/>
            <person name="Koenig D."/>
            <person name="Maumus F."/>
            <person name="Guo Y.L."/>
            <person name="Steige K."/>
            <person name="Platts A.E."/>
            <person name="Escobar J.S."/>
            <person name="Newman L.K."/>
            <person name="Wang W."/>
            <person name="Mandakova T."/>
            <person name="Vello E."/>
            <person name="Smith L.M."/>
            <person name="Henz S.R."/>
            <person name="Steffen J."/>
            <person name="Takuno S."/>
            <person name="Brandvain Y."/>
            <person name="Coop G."/>
            <person name="Andolfatto P."/>
            <person name="Hu T.T."/>
            <person name="Blanchette M."/>
            <person name="Clark R.M."/>
            <person name="Quesneville H."/>
            <person name="Nordborg M."/>
            <person name="Gaut B.S."/>
            <person name="Lysak M.A."/>
            <person name="Jenkins J."/>
            <person name="Grimwood J."/>
            <person name="Chapman J."/>
            <person name="Prochnik S."/>
            <person name="Shu S."/>
            <person name="Rokhsar D."/>
            <person name="Schmutz J."/>
            <person name="Weigel D."/>
            <person name="Wright S.I."/>
        </authorList>
    </citation>
    <scope>NUCLEOTIDE SEQUENCE [LARGE SCALE GENOMIC DNA]</scope>
    <source>
        <strain evidence="6">cv. Monte Gargano</strain>
    </source>
</reference>
<accession>R0H6Y8</accession>
<dbReference type="InterPro" id="IPR000206">
    <property type="entry name" value="Ribosomal_bL12"/>
</dbReference>
<dbReference type="PANTHER" id="PTHR45987">
    <property type="entry name" value="39S RIBOSOMAL PROTEIN L12"/>
    <property type="match status" value="1"/>
</dbReference>
<dbReference type="AlphaFoldDB" id="R0H6Y8"/>
<dbReference type="GO" id="GO:0006412">
    <property type="term" value="P:translation"/>
    <property type="evidence" value="ECO:0007669"/>
    <property type="project" value="InterPro"/>
</dbReference>
<dbReference type="Gene3D" id="3.30.1390.10">
    <property type="match status" value="1"/>
</dbReference>
<dbReference type="eggNOG" id="KOG1715">
    <property type="taxonomic scope" value="Eukaryota"/>
</dbReference>
<sequence length="79" mass="8747">MRVVIKAEKTVFNVRLESFEACSKIKTIKEVRSFTGVTLMEAKNLVEKAPWVVKARVSKAEGEEIVEKLKALGATAVLV</sequence>
<name>R0H6Y8_9BRAS</name>
<evidence type="ECO:0000256" key="3">
    <source>
        <dbReference type="ARBA" id="ARBA00023274"/>
    </source>
</evidence>
<comment type="similarity">
    <text evidence="1">Belongs to the bacterial ribosomal protein bL12 family.</text>
</comment>
<dbReference type="GO" id="GO:0003735">
    <property type="term" value="F:structural constituent of ribosome"/>
    <property type="evidence" value="ECO:0007669"/>
    <property type="project" value="InterPro"/>
</dbReference>
<dbReference type="EMBL" id="KB870809">
    <property type="protein sequence ID" value="EOA25029.1"/>
    <property type="molecule type" value="Genomic_DNA"/>
</dbReference>
<dbReference type="STRING" id="81985.R0H6Y8"/>
<dbReference type="InterPro" id="IPR014719">
    <property type="entry name" value="Ribosomal_bL12_C/ClpS-like"/>
</dbReference>
<dbReference type="GO" id="GO:0003729">
    <property type="term" value="F:mRNA binding"/>
    <property type="evidence" value="ECO:0007669"/>
    <property type="project" value="TreeGrafter"/>
</dbReference>
<keyword evidence="2" id="KW-0689">Ribosomal protein</keyword>
<keyword evidence="3" id="KW-0687">Ribonucleoprotein</keyword>
<evidence type="ECO:0000313" key="6">
    <source>
        <dbReference type="Proteomes" id="UP000029121"/>
    </source>
</evidence>
<proteinExistence type="inferred from homology"/>
<feature type="domain" description="Large ribosomal subunit protein bL12 C-terminal" evidence="4">
    <location>
        <begin position="12"/>
        <end position="76"/>
    </location>
</feature>
<dbReference type="FunFam" id="3.30.1390.10:FF:000001">
    <property type="entry name" value="50S ribosomal protein L7/L12"/>
    <property type="match status" value="1"/>
</dbReference>
<evidence type="ECO:0000256" key="2">
    <source>
        <dbReference type="ARBA" id="ARBA00022980"/>
    </source>
</evidence>
<evidence type="ECO:0000259" key="4">
    <source>
        <dbReference type="Pfam" id="PF00542"/>
    </source>
</evidence>
<dbReference type="Proteomes" id="UP000029121">
    <property type="component" value="Unassembled WGS sequence"/>
</dbReference>
<dbReference type="SUPFAM" id="SSF54736">
    <property type="entry name" value="ClpS-like"/>
    <property type="match status" value="1"/>
</dbReference>
<dbReference type="GO" id="GO:0005840">
    <property type="term" value="C:ribosome"/>
    <property type="evidence" value="ECO:0007669"/>
    <property type="project" value="UniProtKB-KW"/>
</dbReference>
<dbReference type="Pfam" id="PF00542">
    <property type="entry name" value="Ribosomal_L12"/>
    <property type="match status" value="1"/>
</dbReference>
<keyword evidence="6" id="KW-1185">Reference proteome</keyword>
<evidence type="ECO:0000256" key="1">
    <source>
        <dbReference type="ARBA" id="ARBA00007197"/>
    </source>
</evidence>
<dbReference type="PANTHER" id="PTHR45987:SF1">
    <property type="entry name" value="50S RIBOSOMAL PROTEIN L7_L12-RELATED"/>
    <property type="match status" value="1"/>
</dbReference>
<dbReference type="InterPro" id="IPR013823">
    <property type="entry name" value="Ribosomal_bL12_C"/>
</dbReference>
<dbReference type="GO" id="GO:1990904">
    <property type="term" value="C:ribonucleoprotein complex"/>
    <property type="evidence" value="ECO:0007669"/>
    <property type="project" value="UniProtKB-KW"/>
</dbReference>
<protein>
    <recommendedName>
        <fullName evidence="4">Large ribosomal subunit protein bL12 C-terminal domain-containing protein</fullName>
    </recommendedName>
</protein>